<name>A0A1X7GCJ8_9HYPH</name>
<evidence type="ECO:0000313" key="3">
    <source>
        <dbReference type="Proteomes" id="UP000192903"/>
    </source>
</evidence>
<feature type="domain" description="Glyoxalase-like" evidence="1">
    <location>
        <begin position="6"/>
        <end position="197"/>
    </location>
</feature>
<dbReference type="Proteomes" id="UP000192903">
    <property type="component" value="Unassembled WGS sequence"/>
</dbReference>
<keyword evidence="3" id="KW-1185">Reference proteome</keyword>
<dbReference type="AlphaFoldDB" id="A0A1X7GCJ8"/>
<dbReference type="Pfam" id="PF13468">
    <property type="entry name" value="Glyoxalase_3"/>
    <property type="match status" value="1"/>
</dbReference>
<dbReference type="InterPro" id="IPR025870">
    <property type="entry name" value="Glyoxalase-like_dom"/>
</dbReference>
<evidence type="ECO:0000259" key="1">
    <source>
        <dbReference type="Pfam" id="PF13468"/>
    </source>
</evidence>
<dbReference type="PANTHER" id="PTHR40265">
    <property type="entry name" value="BLL2707 PROTEIN"/>
    <property type="match status" value="1"/>
</dbReference>
<protein>
    <submittedName>
        <fullName evidence="2">Glyoxalase-like domain-containing protein</fullName>
    </submittedName>
</protein>
<dbReference type="Gene3D" id="3.10.180.10">
    <property type="entry name" value="2,3-Dihydroxybiphenyl 1,2-Dioxygenase, domain 1"/>
    <property type="match status" value="1"/>
</dbReference>
<dbReference type="PANTHER" id="PTHR40265:SF1">
    <property type="entry name" value="GLYOXALASE-LIKE DOMAIN-CONTAINING PROTEIN"/>
    <property type="match status" value="1"/>
</dbReference>
<dbReference type="InterPro" id="IPR029068">
    <property type="entry name" value="Glyas_Bleomycin-R_OHBP_Dase"/>
</dbReference>
<organism evidence="2 3">
    <name type="scientific">Xaviernesmea oryzae</name>
    <dbReference type="NCBI Taxonomy" id="464029"/>
    <lineage>
        <taxon>Bacteria</taxon>
        <taxon>Pseudomonadati</taxon>
        <taxon>Pseudomonadota</taxon>
        <taxon>Alphaproteobacteria</taxon>
        <taxon>Hyphomicrobiales</taxon>
        <taxon>Rhizobiaceae</taxon>
        <taxon>Rhizobium/Agrobacterium group</taxon>
        <taxon>Xaviernesmea</taxon>
    </lineage>
</organism>
<dbReference type="OrthoDB" id="9812467at2"/>
<gene>
    <name evidence="2" type="ORF">SAMN02982989_3561</name>
</gene>
<sequence>MNARPIDHLVLPVAELALARSRLSELGFTVAPDAFHPFGTANACVFLPDGTYLEPLAIANRRHASAAAKRGNVFTARDLAFRKAKMSQGLSALVVATVDAAADHERFKLRGVSAGDILEFSRGVKMPDGSKTEASFRLAFAGDERAPDFFLFSCQRVNPLPADRGELERHANAVTGLSEVVLSAPAPGEFAPLMEQVLMTEAEIEPHLVRLAAANARIRIARDQDIEAEFALAPIPDAGGLRGRAVIFKTADLAVTEIILAANDVAFVRREGRVLVQAAPGQGAMFGFEE</sequence>
<reference evidence="3" key="1">
    <citation type="submission" date="2017-04" db="EMBL/GenBank/DDBJ databases">
        <authorList>
            <person name="Varghese N."/>
            <person name="Submissions S."/>
        </authorList>
    </citation>
    <scope>NUCLEOTIDE SEQUENCE [LARGE SCALE GENOMIC DNA]</scope>
    <source>
        <strain evidence="3">B4P</strain>
    </source>
</reference>
<accession>A0A1X7GCJ8</accession>
<evidence type="ECO:0000313" key="2">
    <source>
        <dbReference type="EMBL" id="SMF67304.1"/>
    </source>
</evidence>
<dbReference type="STRING" id="464029.SAMN02982989_3561"/>
<dbReference type="EMBL" id="FXAF01000011">
    <property type="protein sequence ID" value="SMF67304.1"/>
    <property type="molecule type" value="Genomic_DNA"/>
</dbReference>
<dbReference type="RefSeq" id="WP_085424239.1">
    <property type="nucleotide sequence ID" value="NZ_FXAF01000011.1"/>
</dbReference>
<proteinExistence type="predicted"/>